<feature type="transmembrane region" description="Helical" evidence="1">
    <location>
        <begin position="975"/>
        <end position="994"/>
    </location>
</feature>
<keyword evidence="1" id="KW-0812">Transmembrane</keyword>
<feature type="transmembrane region" description="Helical" evidence="1">
    <location>
        <begin position="517"/>
        <end position="539"/>
    </location>
</feature>
<protein>
    <submittedName>
        <fullName evidence="2">Outer membrane efflux protein</fullName>
    </submittedName>
</protein>
<dbReference type="PANTHER" id="PTHR32063">
    <property type="match status" value="1"/>
</dbReference>
<dbReference type="Gene3D" id="1.20.1640.10">
    <property type="entry name" value="Multidrug efflux transporter AcrB transmembrane domain"/>
    <property type="match status" value="2"/>
</dbReference>
<accession>K2AYF7</accession>
<feature type="transmembrane region" description="Helical" evidence="1">
    <location>
        <begin position="903"/>
        <end position="927"/>
    </location>
</feature>
<reference evidence="2" key="1">
    <citation type="journal article" date="2012" name="Science">
        <title>Fermentation, hydrogen, and sulfur metabolism in multiple uncultivated bacterial phyla.</title>
        <authorList>
            <person name="Wrighton K.C."/>
            <person name="Thomas B.C."/>
            <person name="Sharon I."/>
            <person name="Miller C.S."/>
            <person name="Castelle C.J."/>
            <person name="VerBerkmoes N.C."/>
            <person name="Wilkins M.J."/>
            <person name="Hettich R.L."/>
            <person name="Lipton M.S."/>
            <person name="Williams K.H."/>
            <person name="Long P.E."/>
            <person name="Banfield J.F."/>
        </authorList>
    </citation>
    <scope>NUCLEOTIDE SEQUENCE [LARGE SCALE GENOMIC DNA]</scope>
</reference>
<dbReference type="PANTHER" id="PTHR32063:SF0">
    <property type="entry name" value="SWARMING MOTILITY PROTEIN SWRC"/>
    <property type="match status" value="1"/>
</dbReference>
<dbReference type="AlphaFoldDB" id="K2AYF7"/>
<gene>
    <name evidence="2" type="ORF">ACD_49C00011G0001</name>
</gene>
<dbReference type="Gene3D" id="3.30.70.1430">
    <property type="entry name" value="Multidrug efflux transporter AcrB pore domain"/>
    <property type="match status" value="2"/>
</dbReference>
<feature type="transmembrane region" description="Helical" evidence="1">
    <location>
        <begin position="475"/>
        <end position="496"/>
    </location>
</feature>
<evidence type="ECO:0000313" key="2">
    <source>
        <dbReference type="EMBL" id="EKD66772.1"/>
    </source>
</evidence>
<dbReference type="PRINTS" id="PR00702">
    <property type="entry name" value="ACRIFLAVINRP"/>
</dbReference>
<dbReference type="InterPro" id="IPR027463">
    <property type="entry name" value="AcrB_DN_DC_subdom"/>
</dbReference>
<keyword evidence="1" id="KW-1133">Transmembrane helix</keyword>
<feature type="transmembrane region" description="Helical" evidence="1">
    <location>
        <begin position="1006"/>
        <end position="1030"/>
    </location>
</feature>
<organism evidence="2">
    <name type="scientific">uncultured bacterium</name>
    <name type="common">gcode 4</name>
    <dbReference type="NCBI Taxonomy" id="1234023"/>
    <lineage>
        <taxon>Bacteria</taxon>
        <taxon>environmental samples</taxon>
    </lineage>
</organism>
<dbReference type="Gene3D" id="3.30.70.1320">
    <property type="entry name" value="Multidrug efflux transporter AcrB pore domain like"/>
    <property type="match status" value="1"/>
</dbReference>
<dbReference type="SUPFAM" id="SSF82866">
    <property type="entry name" value="Multidrug efflux transporter AcrB transmembrane domain"/>
    <property type="match status" value="2"/>
</dbReference>
<feature type="transmembrane region" description="Helical" evidence="1">
    <location>
        <begin position="394"/>
        <end position="414"/>
    </location>
</feature>
<dbReference type="Pfam" id="PF00873">
    <property type="entry name" value="ACR_tran"/>
    <property type="match status" value="1"/>
</dbReference>
<proteinExistence type="predicted"/>
<dbReference type="Gene3D" id="3.30.70.1440">
    <property type="entry name" value="Multidrug efflux transporter AcrB pore domain"/>
    <property type="match status" value="1"/>
</dbReference>
<name>K2AYF7_9BACT</name>
<feature type="transmembrane region" description="Helical" evidence="1">
    <location>
        <begin position="933"/>
        <end position="954"/>
    </location>
</feature>
<dbReference type="InterPro" id="IPR001036">
    <property type="entry name" value="Acrflvin-R"/>
</dbReference>
<dbReference type="GO" id="GO:0005886">
    <property type="term" value="C:plasma membrane"/>
    <property type="evidence" value="ECO:0007669"/>
    <property type="project" value="TreeGrafter"/>
</dbReference>
<feature type="transmembrane region" description="Helical" evidence="1">
    <location>
        <begin position="877"/>
        <end position="896"/>
    </location>
</feature>
<sequence length="1033" mass="123493">MYINFIKHFRPFIILLMLLVLWIWASSFFSLPKEASPWINVPFFTITTVYPWADPETITTQIIEKFENEFQSIAWVSSLESISAYNVWVVSVEFERTKNSTEAYSELQSAIDKVKWDFSPSVKMPVLKKTDTTDSPILTFSVWGQYLPWALYNKVSFLENELLKIKWVSDVIIIWEITNEIKIKFDYEKLLLLKINYSQAINTISTYIDKFPAWKKDINESLYTLSLRTYPKDLEKTRDFLKDIALINIDWKSLNLSEVAQIIIEPTYAKKNSYIDDKIDSYNTVTYQIKKVPWSDILQIIDEIHEVLEKQNDYFTQSNLKIFEVDSQKESIDSTYKTFVWNFWQTSLIIFIIIFLSIWFKESIAISIVFPLVYFASFIYLTFIWYTFNNIVSFSLVLTLWIMVDNLVIISEWFEEWLNKWYDKYKAINYSVSTYWKALLSWNFTTISMFIPIWFMLSGKIGDFMKYMPTTVDSVLIFSMIASLLFLPIIFSLMNFKPREAKEKHFLFDKLKGFFTFTIKHFKLTLLFFLFLTVFTWFLTKIFIKVDFLPPVDTNNIYINLQFDKNTSLEENKQISAKITKDINNYFSKKPWVLDFTSLNIWDYKTTDPLLWVVYRNSFAPEVSYLNLRLNNTKQRPKWNISYNLAWDLKEYLSKKDFWAKLISMESFIQKSWPSKWKDINFLIEWNNLEDLWKFYTQILWEIQKIPWTYDWASSLEYTNWKLEIIWDVNKLKQFNISSQEVDLLLTSLQFTDNYEPNGIIIEKLDDFGWDLLDVKWYIVFDDKSKEALLNTRIPWRDIYLSDIIKETKILPEVKSISHNEWKMIINIWAYKTKEASLWAITPKIDEILINNIKDYPQINYSYSWDVQDMQKSMTDLIKAFWLGILFMFWVLVLHFSSFKQALLILSVIPLLFVWAFLFLVIFGLPFSFPAQLWMFGLMWVWVNTAILLIERYNEIRNQNLDRIELLLDVVRSRLKPVLLTTTTTILGLVTLAITDEMWWSLAMAFMWGLIIWTLVILLYIPAVLSWGLYRKR</sequence>
<evidence type="ECO:0000256" key="1">
    <source>
        <dbReference type="SAM" id="Phobius"/>
    </source>
</evidence>
<dbReference type="EMBL" id="AMFJ01021597">
    <property type="protein sequence ID" value="EKD66772.1"/>
    <property type="molecule type" value="Genomic_DNA"/>
</dbReference>
<dbReference type="Gene3D" id="3.30.2090.10">
    <property type="entry name" value="Multidrug efflux transporter AcrB TolC docking domain, DN and DC subdomains"/>
    <property type="match status" value="2"/>
</dbReference>
<feature type="transmembrane region" description="Helical" evidence="1">
    <location>
        <begin position="367"/>
        <end position="388"/>
    </location>
</feature>
<feature type="transmembrane region" description="Helical" evidence="1">
    <location>
        <begin position="435"/>
        <end position="455"/>
    </location>
</feature>
<dbReference type="SUPFAM" id="SSF82693">
    <property type="entry name" value="Multidrug efflux transporter AcrB pore domain, PN1, PN2, PC1 and PC2 subdomains"/>
    <property type="match status" value="1"/>
</dbReference>
<comment type="caution">
    <text evidence="2">The sequence shown here is derived from an EMBL/GenBank/DDBJ whole genome shotgun (WGS) entry which is preliminary data.</text>
</comment>
<keyword evidence="1" id="KW-0472">Membrane</keyword>
<feature type="transmembrane region" description="Helical" evidence="1">
    <location>
        <begin position="339"/>
        <end position="360"/>
    </location>
</feature>
<dbReference type="GO" id="GO:0042910">
    <property type="term" value="F:xenobiotic transmembrane transporter activity"/>
    <property type="evidence" value="ECO:0007669"/>
    <property type="project" value="TreeGrafter"/>
</dbReference>
<feature type="transmembrane region" description="Helical" evidence="1">
    <location>
        <begin position="12"/>
        <end position="31"/>
    </location>
</feature>